<accession>A0A9W6TEQ7</accession>
<protein>
    <submittedName>
        <fullName evidence="2">Unnamed protein product</fullName>
    </submittedName>
</protein>
<feature type="region of interest" description="Disordered" evidence="1">
    <location>
        <begin position="325"/>
        <end position="348"/>
    </location>
</feature>
<dbReference type="EMBL" id="BSXW01000068">
    <property type="protein sequence ID" value="GMF11195.1"/>
    <property type="molecule type" value="Genomic_DNA"/>
</dbReference>
<sequence length="927" mass="103345">MTDDQESYRQATRRRQIRIWRNEQEIEFLQNTNAADLERVRAFQQQHSARLIQRGWRAANQSAAHLKGEQAEDIDPSDRVYTFDPFKLATTDGRATQWRHNNEKCVERAKHPPSLLLNKDEIRATTTANKKLPAAIANEKAFESRRKEIQDRIKRKAAQQKINTRSSAKTRASVNCETTENAKAAVNRRRDLYEQVIAMKRTTAQRVLRYDREARVSRQDKELLSAQLVASIENRLKHLRSESPEQMKSSIEDNQELQAEAGLLEKWDLARRMNAWNNHRRAVFAVLDKRHWWQTHLAGDERDIRHVVVAKSPWEDENKIWVWPRGESSNQKEANGSIDPDDSPSATSPWPSLKIQRFLVGVESQNQSLSPVNDDEASEWWRAHCTQSHLTANGALKIDKPYSTEFSNNVTSEGDVFPVCTSEEVANRDLYLLQQRAKRAARTKSLERDIEQRIIALTAQVERRVHEMEVQVEANTQLALELVQRKEEQRARITREQEAAMTIQRYTRGMHGRRCAREQRAEFFVMVRGRAIRRGKCEECGDQRAVLECQQCEESLHFCPICWVHVHSTRRRKTHVAIPMTTVVAPTPTQTVEATPSAAVNTTSELSKTRVTPVEKSTGPRLRALPSPPKHSTTRSVKSAGVNGNTCKGDAKIRSAKSSKHDAAQMSTPVNVSGNTIPELAEACALARRVRAEVDKAPVPTTGDAYVSVHNFAAEDLASEEVDFSTVDGDCAVVNGVDVGSEDQLDTAKKIVQPSPVELVEVSTNYAEVLPLDGPEEKPSGHEVSPDPSVLDIRDKATAIPLEQETAQANLLADPNVDSNSHHGEDNVASITEASPVCENDRPGNSVLAEGTGVANAEVSAETSTPTVQDNEVQETTVLADQGPDASSAIAVAAHELNTVSTTPDVPSHPVEESASVVSTDKVEQDT</sequence>
<dbReference type="CDD" id="cd19757">
    <property type="entry name" value="Bbox1"/>
    <property type="match status" value="1"/>
</dbReference>
<feature type="compositionally biased region" description="Polar residues" evidence="1">
    <location>
        <begin position="599"/>
        <end position="610"/>
    </location>
</feature>
<feature type="region of interest" description="Disordered" evidence="1">
    <location>
        <begin position="771"/>
        <end position="790"/>
    </location>
</feature>
<comment type="caution">
    <text evidence="2">The sequence shown here is derived from an EMBL/GenBank/DDBJ whole genome shotgun (WGS) entry which is preliminary data.</text>
</comment>
<dbReference type="AlphaFoldDB" id="A0A9W6TEQ7"/>
<dbReference type="PROSITE" id="PS50096">
    <property type="entry name" value="IQ"/>
    <property type="match status" value="1"/>
</dbReference>
<feature type="compositionally biased region" description="Polar residues" evidence="1">
    <location>
        <begin position="630"/>
        <end position="646"/>
    </location>
</feature>
<name>A0A9W6TEQ7_9STRA</name>
<organism evidence="2 3">
    <name type="scientific">Phytophthora lilii</name>
    <dbReference type="NCBI Taxonomy" id="2077276"/>
    <lineage>
        <taxon>Eukaryota</taxon>
        <taxon>Sar</taxon>
        <taxon>Stramenopiles</taxon>
        <taxon>Oomycota</taxon>
        <taxon>Peronosporomycetes</taxon>
        <taxon>Peronosporales</taxon>
        <taxon>Peronosporaceae</taxon>
        <taxon>Phytophthora</taxon>
    </lineage>
</organism>
<feature type="region of interest" description="Disordered" evidence="1">
    <location>
        <begin position="599"/>
        <end position="650"/>
    </location>
</feature>
<feature type="compositionally biased region" description="Basic and acidic residues" evidence="1">
    <location>
        <begin position="775"/>
        <end position="785"/>
    </location>
</feature>
<dbReference type="OrthoDB" id="168282at2759"/>
<evidence type="ECO:0000256" key="1">
    <source>
        <dbReference type="SAM" id="MobiDB-lite"/>
    </source>
</evidence>
<gene>
    <name evidence="2" type="ORF">Plil01_000192500</name>
</gene>
<proteinExistence type="predicted"/>
<evidence type="ECO:0000313" key="3">
    <source>
        <dbReference type="Proteomes" id="UP001165083"/>
    </source>
</evidence>
<dbReference type="Proteomes" id="UP001165083">
    <property type="component" value="Unassembled WGS sequence"/>
</dbReference>
<feature type="region of interest" description="Disordered" evidence="1">
    <location>
        <begin position="900"/>
        <end position="927"/>
    </location>
</feature>
<keyword evidence="3" id="KW-1185">Reference proteome</keyword>
<reference evidence="2" key="1">
    <citation type="submission" date="2023-04" db="EMBL/GenBank/DDBJ databases">
        <title>Phytophthora lilii NBRC 32176.</title>
        <authorList>
            <person name="Ichikawa N."/>
            <person name="Sato H."/>
            <person name="Tonouchi N."/>
        </authorList>
    </citation>
    <scope>NUCLEOTIDE SEQUENCE</scope>
    <source>
        <strain evidence="2">NBRC 32176</strain>
    </source>
</reference>
<evidence type="ECO:0000313" key="2">
    <source>
        <dbReference type="EMBL" id="GMF11195.1"/>
    </source>
</evidence>